<keyword evidence="4" id="KW-1185">Reference proteome</keyword>
<dbReference type="Pfam" id="PF08867">
    <property type="entry name" value="FRG"/>
    <property type="match status" value="1"/>
</dbReference>
<dbReference type="Proteomes" id="UP000054735">
    <property type="component" value="Unassembled WGS sequence"/>
</dbReference>
<evidence type="ECO:0000313" key="4">
    <source>
        <dbReference type="Proteomes" id="UP000054735"/>
    </source>
</evidence>
<dbReference type="RefSeq" id="WP_058523895.1">
    <property type="nucleotide sequence ID" value="NZ_CAAAHV010000094.1"/>
</dbReference>
<organism evidence="3 5">
    <name type="scientific">Legionella birminghamensis</name>
    <dbReference type="NCBI Taxonomy" id="28083"/>
    <lineage>
        <taxon>Bacteria</taxon>
        <taxon>Pseudomonadati</taxon>
        <taxon>Pseudomonadota</taxon>
        <taxon>Gammaproteobacteria</taxon>
        <taxon>Legionellales</taxon>
        <taxon>Legionellaceae</taxon>
        <taxon>Legionella</taxon>
    </lineage>
</organism>
<proteinExistence type="predicted"/>
<reference evidence="3 5" key="2">
    <citation type="submission" date="2018-06" db="EMBL/GenBank/DDBJ databases">
        <authorList>
            <consortium name="Pathogen Informatics"/>
            <person name="Doyle S."/>
        </authorList>
    </citation>
    <scope>NUCLEOTIDE SEQUENCE [LARGE SCALE GENOMIC DNA]</scope>
    <source>
        <strain evidence="3 5">NCTC12437</strain>
    </source>
</reference>
<evidence type="ECO:0000313" key="2">
    <source>
        <dbReference type="EMBL" id="KTC70150.1"/>
    </source>
</evidence>
<dbReference type="AlphaFoldDB" id="A0A378ICY9"/>
<evidence type="ECO:0000313" key="3">
    <source>
        <dbReference type="EMBL" id="STX32796.1"/>
    </source>
</evidence>
<name>A0A378ICY9_9GAMM</name>
<feature type="domain" description="FRG" evidence="1">
    <location>
        <begin position="38"/>
        <end position="234"/>
    </location>
</feature>
<evidence type="ECO:0000259" key="1">
    <source>
        <dbReference type="SMART" id="SM00901"/>
    </source>
</evidence>
<accession>A0A378ICY9</accession>
<evidence type="ECO:0000313" key="5">
    <source>
        <dbReference type="Proteomes" id="UP000255066"/>
    </source>
</evidence>
<dbReference type="EMBL" id="LNXT01000029">
    <property type="protein sequence ID" value="KTC70150.1"/>
    <property type="molecule type" value="Genomic_DNA"/>
</dbReference>
<gene>
    <name evidence="2" type="ORF">Lbir_1866</name>
    <name evidence="3" type="ORF">NCTC12437_02594</name>
</gene>
<protein>
    <submittedName>
        <fullName evidence="2 3">FRG domain</fullName>
    </submittedName>
</protein>
<dbReference type="EMBL" id="UGNW01000001">
    <property type="protein sequence ID" value="STX32796.1"/>
    <property type="molecule type" value="Genomic_DNA"/>
</dbReference>
<reference evidence="2 4" key="1">
    <citation type="submission" date="2015-11" db="EMBL/GenBank/DDBJ databases">
        <title>Genomic analysis of 38 Legionella species identifies large and diverse effector repertoires.</title>
        <authorList>
            <person name="Burstein D."/>
            <person name="Amaro F."/>
            <person name="Zusman T."/>
            <person name="Lifshitz Z."/>
            <person name="Cohen O."/>
            <person name="Gilbert J.A."/>
            <person name="Pupko T."/>
            <person name="Shuman H.A."/>
            <person name="Segal G."/>
        </authorList>
    </citation>
    <scope>NUCLEOTIDE SEQUENCE [LARGE SCALE GENOMIC DNA]</scope>
    <source>
        <strain evidence="2 4">CDC#1407-AL-14</strain>
    </source>
</reference>
<dbReference type="SMART" id="SM00901">
    <property type="entry name" value="FRG"/>
    <property type="match status" value="1"/>
</dbReference>
<dbReference type="Proteomes" id="UP000255066">
    <property type="component" value="Unassembled WGS sequence"/>
</dbReference>
<dbReference type="InterPro" id="IPR014966">
    <property type="entry name" value="FRG-dom"/>
</dbReference>
<sequence>MDFQPKVIDFTDADDFLYYIKDGIWEVSNSDCELSCLVEKNWVFRGVGSCDFELIPSAWRCQRFQNQSWAHIDLINPDRPWVNIVADRYRELNLNIEHINQLFQQIFLEMYIVQDFITLSNRVRLPVESVFPFNINLSFNTFDKKNLFWHRVCNEFIDWIQKFDEFDISTDNLDERDIIFDTNKFFFPYLCPQYDEHAVAYAQHHGIPTRLLDFTYNPLKATWFALKQHTDIMNQSKANMPAYFSVIAINKGMMGSASETASSYIMEALDFVDGFKMSNFHNLFNQEGVFLSMVYANKYFYKNGQWPNLNQYLSQYQHMLDMDNIGNYYLQLNIPNTVVEDLKTKLEKIDISRPYCNPPVK</sequence>